<organism evidence="1 2">
    <name type="scientific">Clostridium grantii DSM 8605</name>
    <dbReference type="NCBI Taxonomy" id="1121316"/>
    <lineage>
        <taxon>Bacteria</taxon>
        <taxon>Bacillati</taxon>
        <taxon>Bacillota</taxon>
        <taxon>Clostridia</taxon>
        <taxon>Eubacteriales</taxon>
        <taxon>Clostridiaceae</taxon>
        <taxon>Clostridium</taxon>
    </lineage>
</organism>
<sequence length="54" mass="5954">MGTPAPEFSSVTVKKNYLVKYNGQIILVVVVLNNEQGDAQLENQVSFTGELQEL</sequence>
<accession>A0A1M5V795</accession>
<name>A0A1M5V795_9CLOT</name>
<keyword evidence="2" id="KW-1185">Reference proteome</keyword>
<dbReference type="EMBL" id="FQXM01000010">
    <property type="protein sequence ID" value="SHH70954.1"/>
    <property type="molecule type" value="Genomic_DNA"/>
</dbReference>
<dbReference type="RefSeq" id="WP_159434073.1">
    <property type="nucleotide sequence ID" value="NZ_FQXM01000010.1"/>
</dbReference>
<evidence type="ECO:0000313" key="1">
    <source>
        <dbReference type="EMBL" id="SHH70954.1"/>
    </source>
</evidence>
<protein>
    <submittedName>
        <fullName evidence="1">Uncharacterized protein</fullName>
    </submittedName>
</protein>
<reference evidence="1 2" key="1">
    <citation type="submission" date="2016-11" db="EMBL/GenBank/DDBJ databases">
        <authorList>
            <person name="Jaros S."/>
            <person name="Januszkiewicz K."/>
            <person name="Wedrychowicz H."/>
        </authorList>
    </citation>
    <scope>NUCLEOTIDE SEQUENCE [LARGE SCALE GENOMIC DNA]</scope>
    <source>
        <strain evidence="1 2">DSM 8605</strain>
    </source>
</reference>
<dbReference type="AlphaFoldDB" id="A0A1M5V795"/>
<proteinExistence type="predicted"/>
<gene>
    <name evidence="1" type="ORF">SAMN02745207_02129</name>
</gene>
<dbReference type="STRING" id="1121316.SAMN02745207_02129"/>
<dbReference type="Proteomes" id="UP000184447">
    <property type="component" value="Unassembled WGS sequence"/>
</dbReference>
<evidence type="ECO:0000313" key="2">
    <source>
        <dbReference type="Proteomes" id="UP000184447"/>
    </source>
</evidence>